<accession>A0A671VX94</accession>
<feature type="region of interest" description="Disordered" evidence="2">
    <location>
        <begin position="1426"/>
        <end position="1512"/>
    </location>
</feature>
<feature type="region of interest" description="Disordered" evidence="2">
    <location>
        <begin position="1139"/>
        <end position="1162"/>
    </location>
</feature>
<protein>
    <submittedName>
        <fullName evidence="4">Centrosomal protein 152</fullName>
    </submittedName>
</protein>
<dbReference type="GO" id="GO:0007099">
    <property type="term" value="P:centriole replication"/>
    <property type="evidence" value="ECO:0007669"/>
    <property type="project" value="TreeGrafter"/>
</dbReference>
<keyword evidence="1" id="KW-0175">Coiled coil</keyword>
<dbReference type="PANTHER" id="PTHR10337:SF6">
    <property type="entry name" value="CENTROSOMAL PROTEIN OF 152 KDA"/>
    <property type="match status" value="1"/>
</dbReference>
<reference evidence="4" key="3">
    <citation type="submission" date="2025-09" db="UniProtKB">
        <authorList>
            <consortium name="Ensembl"/>
        </authorList>
    </citation>
    <scope>IDENTIFICATION</scope>
</reference>
<reference evidence="4" key="1">
    <citation type="submission" date="2021-04" db="EMBL/GenBank/DDBJ databases">
        <authorList>
            <consortium name="Wellcome Sanger Institute Data Sharing"/>
        </authorList>
    </citation>
    <scope>NUCLEOTIDE SEQUENCE [LARGE SCALE GENOMIC DNA]</scope>
</reference>
<name>A0A671VX94_SPAAU</name>
<dbReference type="RefSeq" id="XP_030283004.1">
    <property type="nucleotide sequence ID" value="XM_030427144.1"/>
</dbReference>
<proteinExistence type="predicted"/>
<evidence type="ECO:0000256" key="1">
    <source>
        <dbReference type="SAM" id="Coils"/>
    </source>
</evidence>
<feature type="compositionally biased region" description="Polar residues" evidence="2">
    <location>
        <begin position="57"/>
        <end position="76"/>
    </location>
</feature>
<dbReference type="GeneID" id="115587325"/>
<feature type="region of interest" description="Disordered" evidence="2">
    <location>
        <begin position="1626"/>
        <end position="1652"/>
    </location>
</feature>
<feature type="coiled-coil region" evidence="1">
    <location>
        <begin position="994"/>
        <end position="1028"/>
    </location>
</feature>
<feature type="compositionally biased region" description="Basic and acidic residues" evidence="2">
    <location>
        <begin position="1637"/>
        <end position="1651"/>
    </location>
</feature>
<feature type="compositionally biased region" description="Polar residues" evidence="2">
    <location>
        <begin position="1153"/>
        <end position="1162"/>
    </location>
</feature>
<gene>
    <name evidence="4" type="primary">cep152</name>
</gene>
<feature type="compositionally biased region" description="Basic and acidic residues" evidence="2">
    <location>
        <begin position="82"/>
        <end position="100"/>
    </location>
</feature>
<feature type="region of interest" description="Disordered" evidence="2">
    <location>
        <begin position="175"/>
        <end position="202"/>
    </location>
</feature>
<feature type="region of interest" description="Disordered" evidence="2">
    <location>
        <begin position="1204"/>
        <end position="1224"/>
    </location>
</feature>
<dbReference type="InParanoid" id="A0A671VX94"/>
<feature type="region of interest" description="Disordered" evidence="2">
    <location>
        <begin position="1"/>
        <end position="122"/>
    </location>
</feature>
<dbReference type="InterPro" id="IPR057659">
    <property type="entry name" value="CEP152_CC"/>
</dbReference>
<feature type="coiled-coil region" evidence="1">
    <location>
        <begin position="1053"/>
        <end position="1084"/>
    </location>
</feature>
<dbReference type="Ensembl" id="ENSSAUT00010032814.1">
    <property type="protein sequence ID" value="ENSSAUP00010031135.1"/>
    <property type="gene ID" value="ENSSAUG00010013301.1"/>
</dbReference>
<feature type="compositionally biased region" description="Basic and acidic residues" evidence="2">
    <location>
        <begin position="1441"/>
        <end position="1462"/>
    </location>
</feature>
<feature type="compositionally biased region" description="Polar residues" evidence="2">
    <location>
        <begin position="183"/>
        <end position="202"/>
    </location>
</feature>
<feature type="coiled-coil region" evidence="1">
    <location>
        <begin position="406"/>
        <end position="505"/>
    </location>
</feature>
<feature type="domain" description="CEP152 CEP63 binding coiled coil" evidence="3">
    <location>
        <begin position="1310"/>
        <end position="1360"/>
    </location>
</feature>
<dbReference type="CTD" id="22995"/>
<feature type="coiled-coil region" evidence="1">
    <location>
        <begin position="879"/>
        <end position="915"/>
    </location>
</feature>
<evidence type="ECO:0000313" key="4">
    <source>
        <dbReference type="Ensembl" id="ENSSAUP00010031135.1"/>
    </source>
</evidence>
<sequence length="1679" mass="193931">MSIDFDSAALQTQHDEEEYDQEDYAREQELQKLLTDLPDDMLEDSRDSSSPELEYSPCSNKKTGNSPQSTWTQQWSAHPRPTSHEQNYEVDYDQHSHDEYSYEDGAAQVNGHRSHPQSQPLPHVWNQQSQDHQFTQGDYTYTNMGTEKSAETSDFSTDEYETKQYPQDANNGVVYNGEGGRRNNPNYGDQNGASNHFQTTSHQHVQGNRVMDQYKASYSPHQPKMFNSQAVHQGQLDHLQREFLDSTQQTADREQLAQLQILNKAQRRQIEDVERKLEDSRRNMRYVEHQLAIAKDEKDGLAVSLKESSRLVEEAKEREVQMQNKLKAMEQQVKVLTERDHENIKRQRVAEAAVDSMKGQMLELCRSDTLSRARDQHDRDLTVMKEQHDAALLTLQQKLDSNSQALNEQIDVCQGLREQVKQLERQREEEQLERARVINALTQRLEESQQQCAKLLHTSSVQETTQMQIQLQQAQSAKALSENMNKVLQEDLADLKEQITLYESAVKHGVIALDLSSDWENQLSESCVDLGLKKTNRKNGLLHSTALAHLSDSKLPKDEAMRLLRVEMQRCLCSLKGKRQKISQLHEELHLCQVRVNELQTKLDDAKLSSSVRESSRMKHLDITGESQEELFRLQEDKRHLQEQVELLEKKNKELKQSEEKVRSANGELCSKMREMIQELDKEKQEASERSERIHQQYRDDVVNQIRTELMLEHDAHIEQLTEQHQQQLQQLQTQLFEANDKMLAVQECYLSVCKEKDSLEEHMRNREKEEALIKEKEQNMSKESDTAVEKLRAELEAQHQASINQLKAIWSKEKEIEIQLQVDAAVASAKASWKEELQQMEKTWAERLEDARREKHRETAEASCQADDIEASSGTITVEELEFRLSAQKQQLQMEADKVKRKAVEEARKQIQRELHEKHLDDMAKQVEGAVTRAYNRWIEDLTSLPDYQASLQTEREKWEELQEKQTEQQVSKALREAEGQWLKKQKNQLEEQSSGSQKVEELQEEVAALQTRLEQVRREQAALLKAELAGARAAWNRDKQQEISAIQVRSEQVYQTKLQEQRRKLEQALQQAREDSDLEKKELLLQMEAKLQQNLGAREEEWRCQYAEKEQAQRLQMRDELRAELRTSLAEVQTQLLRDPKTDQQGAGDIRSTSESTSEGAITQILRTSCRDIVNRAVNQAKKQWKKMSEDRLCRVLKETQQQHEREMDRMQNSSQRKDQGRCRKECAETVSKLQKKNQELQRHLEKACRQLQHSVREHKTALQQLKDEHESSLQKAKEEHLLQLEEVKRAKESSGSSENQQSLQQGLEEMKQQYLVTVEKIRGDMLRYLQESRQRAAEMIRKEVQRERQDTARKMRRYYLTCLQELLEDRGKTTGAEKKIMNAASKLAAMAKVLETPIKSKSVKNFSLQSGLPAVLPSGGNVGFSDNPSMLPELPELPEIRPEERSNRERTSADSEQKKIAAARTKPLNHQDVSASGKEASTADAGLKPQSAAHKHLRSYKPSQEMTSPSQVDFVNVSVRSKNRELYLQGVDNKPNSERKNKPFLIQEAPVRDEKCTDWSVTSSDSDTGFQVSRLSYSGRKVEPVKPFSVSAASDSDLGEFGGLTPDFSDVTVYNEIAKKTPHTQTLNHAKMSTHREPTPGSEAEKQHGVCLRPLFSELRQRQQDSGFDSPFYQQK</sequence>
<keyword evidence="5" id="KW-1185">Reference proteome</keyword>
<evidence type="ECO:0000259" key="3">
    <source>
        <dbReference type="Pfam" id="PF25770"/>
    </source>
</evidence>
<dbReference type="Proteomes" id="UP000472265">
    <property type="component" value="Chromosome 8"/>
</dbReference>
<evidence type="ECO:0000256" key="2">
    <source>
        <dbReference type="SAM" id="MobiDB-lite"/>
    </source>
</evidence>
<dbReference type="GeneTree" id="ENSGT00950000182870"/>
<organism evidence="4 5">
    <name type="scientific">Sparus aurata</name>
    <name type="common">Gilthead sea bream</name>
    <dbReference type="NCBI Taxonomy" id="8175"/>
    <lineage>
        <taxon>Eukaryota</taxon>
        <taxon>Metazoa</taxon>
        <taxon>Chordata</taxon>
        <taxon>Craniata</taxon>
        <taxon>Vertebrata</taxon>
        <taxon>Euteleostomi</taxon>
        <taxon>Actinopterygii</taxon>
        <taxon>Neopterygii</taxon>
        <taxon>Teleostei</taxon>
        <taxon>Neoteleostei</taxon>
        <taxon>Acanthomorphata</taxon>
        <taxon>Eupercaria</taxon>
        <taxon>Spariformes</taxon>
        <taxon>Sparidae</taxon>
        <taxon>Sparus</taxon>
    </lineage>
</organism>
<feature type="coiled-coil region" evidence="1">
    <location>
        <begin position="631"/>
        <end position="697"/>
    </location>
</feature>
<reference evidence="4" key="2">
    <citation type="submission" date="2025-08" db="UniProtKB">
        <authorList>
            <consortium name="Ensembl"/>
        </authorList>
    </citation>
    <scope>IDENTIFICATION</scope>
</reference>
<dbReference type="OMA" id="CQSGHTS"/>
<dbReference type="Pfam" id="PF25770">
    <property type="entry name" value="CC_CEP63-bind_CEP152"/>
    <property type="match status" value="1"/>
</dbReference>
<dbReference type="InterPro" id="IPR051235">
    <property type="entry name" value="CEP152/SHC-Transforming"/>
</dbReference>
<evidence type="ECO:0000313" key="5">
    <source>
        <dbReference type="Proteomes" id="UP000472265"/>
    </source>
</evidence>
<dbReference type="Pfam" id="PF25769">
    <property type="entry name" value="PLK4_bind_CEP152"/>
    <property type="match status" value="1"/>
</dbReference>
<dbReference type="FunCoup" id="A0A671VX94">
    <property type="interactions" value="1210"/>
</dbReference>
<feature type="coiled-coil region" evidence="1">
    <location>
        <begin position="256"/>
        <end position="339"/>
    </location>
</feature>
<dbReference type="GO" id="GO:0005813">
    <property type="term" value="C:centrosome"/>
    <property type="evidence" value="ECO:0007669"/>
    <property type="project" value="TreeGrafter"/>
</dbReference>
<feature type="coiled-coil region" evidence="1">
    <location>
        <begin position="722"/>
        <end position="787"/>
    </location>
</feature>
<dbReference type="InterPro" id="IPR057664">
    <property type="entry name" value="CEP152_PLK4_bind"/>
</dbReference>
<dbReference type="PANTHER" id="PTHR10337">
    <property type="entry name" value="SHC TRANSFORMING PROTEIN"/>
    <property type="match status" value="1"/>
</dbReference>